<keyword evidence="1" id="KW-0812">Transmembrane</keyword>
<dbReference type="SMART" id="SM00563">
    <property type="entry name" value="PlsC"/>
    <property type="match status" value="1"/>
</dbReference>
<dbReference type="GO" id="GO:0008654">
    <property type="term" value="P:phospholipid biosynthetic process"/>
    <property type="evidence" value="ECO:0007669"/>
    <property type="project" value="TreeGrafter"/>
</dbReference>
<dbReference type="PANTHER" id="PTHR31605">
    <property type="entry name" value="GLYCEROL-3-PHOSPHATE O-ACYLTRANSFERASE 1"/>
    <property type="match status" value="1"/>
</dbReference>
<feature type="transmembrane region" description="Helical" evidence="1">
    <location>
        <begin position="368"/>
        <end position="387"/>
    </location>
</feature>
<dbReference type="AlphaFoldDB" id="A0AAD9CX48"/>
<keyword evidence="4" id="KW-1185">Reference proteome</keyword>
<dbReference type="GO" id="GO:0004366">
    <property type="term" value="F:glycerol-3-phosphate O-acyltransferase activity"/>
    <property type="evidence" value="ECO:0007669"/>
    <property type="project" value="TreeGrafter"/>
</dbReference>
<dbReference type="PANTHER" id="PTHR31605:SF0">
    <property type="entry name" value="GLYCEROL-3-PHOSPHATE O-ACYLTRANSFERASE 1"/>
    <property type="match status" value="1"/>
</dbReference>
<sequence>MPFGFTHKPLVKLANSAICAFFSQIEVYGAENVPEKGPIIFACTHVNMAVDPALLSNTLPHGHMVHYWVKDSLFKNPIAGAILYNAGNIAVDRKNKNNQKLFRGTFEALALGESIGVFPEGTSHTEPHIIALKDGTSWAALEYLRYLQGTEENGGPKDGRPAVVIPMGIAYVDKAKYRSRVAVYYGRPITMDEYAKDFVDGDDATRRVTVKRLTRRISTDLRQMTVNAEDWDTFYAAKMARELLWEREQDLKLSDYLDIAQTLIDLFETNNPRVSELKSKLVAYHRLLISSRLTNAALVDLPLPQDLDPTRKVKLPNRFLPLWILIKDSISCLVRLPFFLIPMLFYTPIYIAGFLGSRLVEDELETQAQMKIALSVVFSFLMYPILFFSFYAMFRQVPLGAAIALGLIWLIKRTHSSFIDENYDAAKRLVAAWRVLIGVWWPREMPLPSFLASSTVFAPDPPKIAGLPKDAQPEKYKKPKRLPSRVLVRHVLRMRLEAARDLAGTLFELEEKDVQVNASFWLAERYGGEVLKVSKEHEEMSEWERPLPSGRRSGREVVEFFRSKGARLGTGWYEGHWAVSSGDEGSKTEDEK</sequence>
<keyword evidence="1" id="KW-0472">Membrane</keyword>
<dbReference type="InterPro" id="IPR002123">
    <property type="entry name" value="Plipid/glycerol_acylTrfase"/>
</dbReference>
<organism evidence="3 4">
    <name type="scientific">Papiliotrema laurentii</name>
    <name type="common">Cryptococcus laurentii</name>
    <dbReference type="NCBI Taxonomy" id="5418"/>
    <lineage>
        <taxon>Eukaryota</taxon>
        <taxon>Fungi</taxon>
        <taxon>Dikarya</taxon>
        <taxon>Basidiomycota</taxon>
        <taxon>Agaricomycotina</taxon>
        <taxon>Tremellomycetes</taxon>
        <taxon>Tremellales</taxon>
        <taxon>Rhynchogastremaceae</taxon>
        <taxon>Papiliotrema</taxon>
    </lineage>
</organism>
<comment type="caution">
    <text evidence="3">The sequence shown here is derived from an EMBL/GenBank/DDBJ whole genome shotgun (WGS) entry which is preliminary data.</text>
</comment>
<accession>A0AAD9CX48</accession>
<dbReference type="Proteomes" id="UP001182556">
    <property type="component" value="Unassembled WGS sequence"/>
</dbReference>
<reference evidence="3" key="1">
    <citation type="submission" date="2023-02" db="EMBL/GenBank/DDBJ databases">
        <title>Identification and recombinant expression of a fungal hydrolase from Papiliotrema laurentii that hydrolyzes apple cutin and clears colloidal polyester polyurethane.</title>
        <authorList>
            <consortium name="DOE Joint Genome Institute"/>
            <person name="Roman V.A."/>
            <person name="Bojanowski C."/>
            <person name="Crable B.R."/>
            <person name="Wagner D.N."/>
            <person name="Hung C.S."/>
            <person name="Nadeau L.J."/>
            <person name="Schratz L."/>
            <person name="Haridas S."/>
            <person name="Pangilinan J."/>
            <person name="Lipzen A."/>
            <person name="Na H."/>
            <person name="Yan M."/>
            <person name="Ng V."/>
            <person name="Grigoriev I.V."/>
            <person name="Spatafora J.W."/>
            <person name="Barlow D."/>
            <person name="Biffinger J."/>
            <person name="Kelley-Loughnane N."/>
            <person name="Varaljay V.A."/>
            <person name="Crookes-Goodson W.J."/>
        </authorList>
    </citation>
    <scope>NUCLEOTIDE SEQUENCE</scope>
    <source>
        <strain evidence="3">5307AH</strain>
    </source>
</reference>
<proteinExistence type="predicted"/>
<feature type="domain" description="Phospholipid/glycerol acyltransferase" evidence="2">
    <location>
        <begin position="39"/>
        <end position="172"/>
    </location>
</feature>
<name>A0AAD9CX48_PAPLA</name>
<dbReference type="InterPro" id="IPR052744">
    <property type="entry name" value="GPAT/DAPAT"/>
</dbReference>
<keyword evidence="1" id="KW-1133">Transmembrane helix</keyword>
<protein>
    <recommendedName>
        <fullName evidence="2">Phospholipid/glycerol acyltransferase domain-containing protein</fullName>
    </recommendedName>
</protein>
<evidence type="ECO:0000313" key="3">
    <source>
        <dbReference type="EMBL" id="KAK1922095.1"/>
    </source>
</evidence>
<dbReference type="Pfam" id="PF01553">
    <property type="entry name" value="Acyltransferase"/>
    <property type="match status" value="1"/>
</dbReference>
<dbReference type="SUPFAM" id="SSF69593">
    <property type="entry name" value="Glycerol-3-phosphate (1)-acyltransferase"/>
    <property type="match status" value="1"/>
</dbReference>
<evidence type="ECO:0000313" key="4">
    <source>
        <dbReference type="Proteomes" id="UP001182556"/>
    </source>
</evidence>
<dbReference type="EMBL" id="JAODAN010000009">
    <property type="protein sequence ID" value="KAK1922095.1"/>
    <property type="molecule type" value="Genomic_DNA"/>
</dbReference>
<dbReference type="GO" id="GO:0016287">
    <property type="term" value="F:glycerone-phosphate O-acyltransferase activity"/>
    <property type="evidence" value="ECO:0007669"/>
    <property type="project" value="TreeGrafter"/>
</dbReference>
<evidence type="ECO:0000259" key="2">
    <source>
        <dbReference type="SMART" id="SM00563"/>
    </source>
</evidence>
<feature type="transmembrane region" description="Helical" evidence="1">
    <location>
        <begin position="336"/>
        <end position="356"/>
    </location>
</feature>
<evidence type="ECO:0000256" key="1">
    <source>
        <dbReference type="SAM" id="Phobius"/>
    </source>
</evidence>
<gene>
    <name evidence="3" type="ORF">DB88DRAFT_497132</name>
</gene>